<evidence type="ECO:0000313" key="4">
    <source>
        <dbReference type="EMBL" id="WNR42249.1"/>
    </source>
</evidence>
<feature type="domain" description="Prepilin type IV endopeptidase peptidase" evidence="3">
    <location>
        <begin position="5"/>
        <end position="107"/>
    </location>
</feature>
<dbReference type="EC" id="3.4.23.-" evidence="4"/>
<evidence type="ECO:0000259" key="3">
    <source>
        <dbReference type="Pfam" id="PF01478"/>
    </source>
</evidence>
<dbReference type="PANTHER" id="PTHR30487:SF0">
    <property type="entry name" value="PREPILIN LEADER PEPTIDASE_N-METHYLTRANSFERASE-RELATED"/>
    <property type="match status" value="1"/>
</dbReference>
<dbReference type="InterPro" id="IPR000045">
    <property type="entry name" value="Prepilin_IV_endopep_pep"/>
</dbReference>
<evidence type="ECO:0000256" key="2">
    <source>
        <dbReference type="SAM" id="Phobius"/>
    </source>
</evidence>
<keyword evidence="2" id="KW-1133">Transmembrane helix</keyword>
<feature type="transmembrane region" description="Helical" evidence="2">
    <location>
        <begin position="44"/>
        <end position="73"/>
    </location>
</feature>
<dbReference type="EMBL" id="CP130319">
    <property type="protein sequence ID" value="WNR42249.1"/>
    <property type="molecule type" value="Genomic_DNA"/>
</dbReference>
<evidence type="ECO:0000256" key="1">
    <source>
        <dbReference type="ARBA" id="ARBA00005801"/>
    </source>
</evidence>
<dbReference type="InterPro" id="IPR050882">
    <property type="entry name" value="Prepilin_peptidase/N-MTase"/>
</dbReference>
<accession>A0AA96LLZ4</accession>
<feature type="transmembrane region" description="Helical" evidence="2">
    <location>
        <begin position="79"/>
        <end position="112"/>
    </location>
</feature>
<dbReference type="GO" id="GO:0005886">
    <property type="term" value="C:plasma membrane"/>
    <property type="evidence" value="ECO:0007669"/>
    <property type="project" value="TreeGrafter"/>
</dbReference>
<protein>
    <submittedName>
        <fullName evidence="4">A24 family peptidase</fullName>
        <ecNumber evidence="4">3.4.23.-</ecNumber>
    </submittedName>
</protein>
<keyword evidence="5" id="KW-1185">Reference proteome</keyword>
<dbReference type="PANTHER" id="PTHR30487">
    <property type="entry name" value="TYPE 4 PREPILIN-LIKE PROTEINS LEADER PEPTIDE-PROCESSING ENZYME"/>
    <property type="match status" value="1"/>
</dbReference>
<sequence>MIPITFITYILIAFVIDIRHAKLPNKLTMCGTLIGLMFHSVTQGWTGFLFACMGALAGFFVVLLLHIIGALGAGDVKLFAAIGAMMGVSFALQTLMYAVLCAGLIGLFLLFIRKRLRATSHRLTNWILAIVALQKLETLLEIKHQKNMKFPFMYAVLPGVACAWVYSF</sequence>
<dbReference type="KEGG" id="proo:MJB10_13995"/>
<proteinExistence type="inferred from homology"/>
<dbReference type="Proteomes" id="UP001304650">
    <property type="component" value="Chromosome"/>
</dbReference>
<dbReference type="RefSeq" id="WP_314795535.1">
    <property type="nucleotide sequence ID" value="NZ_CP130319.1"/>
</dbReference>
<keyword evidence="4" id="KW-0378">Hydrolase</keyword>
<dbReference type="AlphaFoldDB" id="A0AA96LLZ4"/>
<reference evidence="4" key="1">
    <citation type="submission" date="2022-02" db="EMBL/GenBank/DDBJ databases">
        <title>Paenibacillus sp. MBLB1832 Whole Genome Shotgun Sequencing.</title>
        <authorList>
            <person name="Hwang C.Y."/>
            <person name="Cho E.-S."/>
            <person name="Seo M.-J."/>
        </authorList>
    </citation>
    <scope>NUCLEOTIDE SEQUENCE</scope>
    <source>
        <strain evidence="4">MBLB1832</strain>
    </source>
</reference>
<gene>
    <name evidence="4" type="ORF">MJB10_13995</name>
</gene>
<dbReference type="GO" id="GO:0004190">
    <property type="term" value="F:aspartic-type endopeptidase activity"/>
    <property type="evidence" value="ECO:0007669"/>
    <property type="project" value="InterPro"/>
</dbReference>
<name>A0AA96LLZ4_9BACL</name>
<keyword evidence="2" id="KW-0812">Transmembrane</keyword>
<evidence type="ECO:0000313" key="5">
    <source>
        <dbReference type="Proteomes" id="UP001304650"/>
    </source>
</evidence>
<dbReference type="Gene3D" id="1.20.120.1220">
    <property type="match status" value="1"/>
</dbReference>
<feature type="transmembrane region" description="Helical" evidence="2">
    <location>
        <begin position="150"/>
        <end position="167"/>
    </location>
</feature>
<organism evidence="4 5">
    <name type="scientific">Paenibacillus roseopurpureus</name>
    <dbReference type="NCBI Taxonomy" id="2918901"/>
    <lineage>
        <taxon>Bacteria</taxon>
        <taxon>Bacillati</taxon>
        <taxon>Bacillota</taxon>
        <taxon>Bacilli</taxon>
        <taxon>Bacillales</taxon>
        <taxon>Paenibacillaceae</taxon>
        <taxon>Paenibacillus</taxon>
    </lineage>
</organism>
<dbReference type="Pfam" id="PF01478">
    <property type="entry name" value="Peptidase_A24"/>
    <property type="match status" value="1"/>
</dbReference>
<comment type="similarity">
    <text evidence="1">Belongs to the peptidase A24 family.</text>
</comment>
<dbReference type="GO" id="GO:0006465">
    <property type="term" value="P:signal peptide processing"/>
    <property type="evidence" value="ECO:0007669"/>
    <property type="project" value="TreeGrafter"/>
</dbReference>
<keyword evidence="2" id="KW-0472">Membrane</keyword>